<proteinExistence type="predicted"/>
<accession>A0A2P7YVA0</accession>
<dbReference type="Proteomes" id="UP000241107">
    <property type="component" value="Unassembled WGS sequence"/>
</dbReference>
<gene>
    <name evidence="7" type="ORF">C7M61_001701</name>
</gene>
<dbReference type="STRING" id="418784.A0A2P7YVA0"/>
<keyword evidence="8" id="KW-1185">Reference proteome</keyword>
<keyword evidence="3 6" id="KW-1133">Transmembrane helix</keyword>
<evidence type="ECO:0000256" key="2">
    <source>
        <dbReference type="ARBA" id="ARBA00022692"/>
    </source>
</evidence>
<feature type="transmembrane region" description="Helical" evidence="6">
    <location>
        <begin position="212"/>
        <end position="237"/>
    </location>
</feature>
<reference evidence="7 8" key="1">
    <citation type="submission" date="2018-03" db="EMBL/GenBank/DDBJ databases">
        <title>Candida pseudohaemulonii genome assembly and annotation.</title>
        <authorList>
            <person name="Munoz J.F."/>
            <person name="Gade L.G."/>
            <person name="Chow N.A."/>
            <person name="Litvintseva A.P."/>
            <person name="Loparev V.N."/>
            <person name="Cuomo C.A."/>
        </authorList>
    </citation>
    <scope>NUCLEOTIDE SEQUENCE [LARGE SCALE GENOMIC DNA]</scope>
    <source>
        <strain evidence="7 8">B12108</strain>
    </source>
</reference>
<dbReference type="EMBL" id="PYFQ01000002">
    <property type="protein sequence ID" value="PSK39890.1"/>
    <property type="molecule type" value="Genomic_DNA"/>
</dbReference>
<keyword evidence="4 6" id="KW-0472">Membrane</keyword>
<evidence type="ECO:0000256" key="5">
    <source>
        <dbReference type="SAM" id="MobiDB-lite"/>
    </source>
</evidence>
<feature type="region of interest" description="Disordered" evidence="5">
    <location>
        <begin position="287"/>
        <end position="338"/>
    </location>
</feature>
<dbReference type="InterPro" id="IPR035952">
    <property type="entry name" value="Rhomboid-like_sf"/>
</dbReference>
<protein>
    <recommendedName>
        <fullName evidence="9">Peptidase S54 rhomboid domain-containing protein</fullName>
    </recommendedName>
</protein>
<dbReference type="VEuPathDB" id="FungiDB:C7M61_001701"/>
<keyword evidence="2 6" id="KW-0812">Transmembrane</keyword>
<evidence type="ECO:0000313" key="7">
    <source>
        <dbReference type="EMBL" id="PSK39890.1"/>
    </source>
</evidence>
<dbReference type="GeneID" id="36565091"/>
<evidence type="ECO:0008006" key="9">
    <source>
        <dbReference type="Google" id="ProtNLM"/>
    </source>
</evidence>
<dbReference type="OrthoDB" id="272778at2759"/>
<feature type="transmembrane region" description="Helical" evidence="6">
    <location>
        <begin position="91"/>
        <end position="121"/>
    </location>
</feature>
<evidence type="ECO:0000256" key="6">
    <source>
        <dbReference type="SAM" id="Phobius"/>
    </source>
</evidence>
<comment type="subcellular location">
    <subcellularLocation>
        <location evidence="1">Membrane</location>
        <topology evidence="1">Multi-pass membrane protein</topology>
    </subcellularLocation>
</comment>
<evidence type="ECO:0000256" key="4">
    <source>
        <dbReference type="ARBA" id="ARBA00023136"/>
    </source>
</evidence>
<evidence type="ECO:0000256" key="1">
    <source>
        <dbReference type="ARBA" id="ARBA00004141"/>
    </source>
</evidence>
<feature type="transmembrane region" description="Helical" evidence="6">
    <location>
        <begin position="141"/>
        <end position="166"/>
    </location>
</feature>
<organism evidence="7 8">
    <name type="scientific">Candidozyma pseudohaemuli</name>
    <dbReference type="NCBI Taxonomy" id="418784"/>
    <lineage>
        <taxon>Eukaryota</taxon>
        <taxon>Fungi</taxon>
        <taxon>Dikarya</taxon>
        <taxon>Ascomycota</taxon>
        <taxon>Saccharomycotina</taxon>
        <taxon>Pichiomycetes</taxon>
        <taxon>Metschnikowiaceae</taxon>
        <taxon>Candidozyma</taxon>
    </lineage>
</organism>
<dbReference type="RefSeq" id="XP_024714980.1">
    <property type="nucleotide sequence ID" value="XM_024857100.1"/>
</dbReference>
<evidence type="ECO:0000313" key="8">
    <source>
        <dbReference type="Proteomes" id="UP000241107"/>
    </source>
</evidence>
<comment type="caution">
    <text evidence="7">The sequence shown here is derived from an EMBL/GenBank/DDBJ whole genome shotgun (WGS) entry which is preliminary data.</text>
</comment>
<sequence>MTQLTPIRGFTNTPVTKSVILIGFLLALALLTLQAKHYVRLAIDPLIVQYSQYWRIATFQLAVINESDFMLSTILWFHFKTLERFFGPRKYLSLIAIFAFYNAVITFLVLSVGQLTFNALVSLVNMLITHSNYQFVYRDTFFNSVALGPFGIIASLYMCYGSYIPVSYHFKILFRKPAVSPESEADTEELTSVTGSNSFLPKQITLNDHFQIHILFTLLMLNNGIGSILPCLIGLIVGRLYTNDLLAGSKNCYLPNVVFRLFVNPRKIDVTVFRLFRQRVRGFQPLPRAPPADVEPTPEREEEHEETIDDIRNTEEPENRSETPVRPLGRQFLDTFRT</sequence>
<dbReference type="AlphaFoldDB" id="A0A2P7YVA0"/>
<dbReference type="GO" id="GO:0016020">
    <property type="term" value="C:membrane"/>
    <property type="evidence" value="ECO:0007669"/>
    <property type="project" value="UniProtKB-SubCell"/>
</dbReference>
<dbReference type="SUPFAM" id="SSF144091">
    <property type="entry name" value="Rhomboid-like"/>
    <property type="match status" value="1"/>
</dbReference>
<feature type="compositionally biased region" description="Basic and acidic residues" evidence="5">
    <location>
        <begin position="309"/>
        <end position="323"/>
    </location>
</feature>
<evidence type="ECO:0000256" key="3">
    <source>
        <dbReference type="ARBA" id="ARBA00022989"/>
    </source>
</evidence>
<name>A0A2P7YVA0_9ASCO</name>
<feature type="transmembrane region" description="Helical" evidence="6">
    <location>
        <begin position="59"/>
        <end position="79"/>
    </location>
</feature>